<dbReference type="RefSeq" id="WP_119443603.1">
    <property type="nucleotide sequence ID" value="NZ_CP032317.1"/>
</dbReference>
<accession>A0A3B7R8L2</accession>
<dbReference type="PROSITE" id="PS51257">
    <property type="entry name" value="PROKAR_LIPOPROTEIN"/>
    <property type="match status" value="1"/>
</dbReference>
<feature type="signal peptide" evidence="2">
    <location>
        <begin position="1"/>
        <end position="26"/>
    </location>
</feature>
<protein>
    <recommendedName>
        <fullName evidence="5">Entericidin</fullName>
    </recommendedName>
</protein>
<feature type="compositionally biased region" description="Polar residues" evidence="1">
    <location>
        <begin position="20"/>
        <end position="35"/>
    </location>
</feature>
<proteinExistence type="predicted"/>
<dbReference type="EMBL" id="CP032317">
    <property type="protein sequence ID" value="AYA36016.1"/>
    <property type="molecule type" value="Genomic_DNA"/>
</dbReference>
<dbReference type="AlphaFoldDB" id="A0A3B7R8L2"/>
<organism evidence="3 4">
    <name type="scientific">Hymenobacter oligotrophus</name>
    <dbReference type="NCBI Taxonomy" id="2319843"/>
    <lineage>
        <taxon>Bacteria</taxon>
        <taxon>Pseudomonadati</taxon>
        <taxon>Bacteroidota</taxon>
        <taxon>Cytophagia</taxon>
        <taxon>Cytophagales</taxon>
        <taxon>Hymenobacteraceae</taxon>
        <taxon>Hymenobacter</taxon>
    </lineage>
</organism>
<evidence type="ECO:0008006" key="5">
    <source>
        <dbReference type="Google" id="ProtNLM"/>
    </source>
</evidence>
<keyword evidence="4" id="KW-1185">Reference proteome</keyword>
<feature type="region of interest" description="Disordered" evidence="1">
    <location>
        <begin position="20"/>
        <end position="83"/>
    </location>
</feature>
<evidence type="ECO:0000256" key="2">
    <source>
        <dbReference type="SAM" id="SignalP"/>
    </source>
</evidence>
<dbReference type="KEGG" id="hyh:D3Y59_02460"/>
<name>A0A3B7R8L2_9BACT</name>
<feature type="compositionally biased region" description="Basic and acidic residues" evidence="1">
    <location>
        <begin position="73"/>
        <end position="83"/>
    </location>
</feature>
<keyword evidence="2" id="KW-0732">Signal</keyword>
<reference evidence="3 4" key="1">
    <citation type="submission" date="2018-09" db="EMBL/GenBank/DDBJ databases">
        <title>Hymenobacter medium sp. nov., isolated from R2A medium.</title>
        <authorList>
            <person name="Yingchao G."/>
        </authorList>
    </citation>
    <scope>NUCLEOTIDE SEQUENCE [LARGE SCALE GENOMIC DNA]</scope>
    <source>
        <strain evidence="4">sh-6</strain>
    </source>
</reference>
<evidence type="ECO:0000313" key="3">
    <source>
        <dbReference type="EMBL" id="AYA36016.1"/>
    </source>
</evidence>
<evidence type="ECO:0000256" key="1">
    <source>
        <dbReference type="SAM" id="MobiDB-lite"/>
    </source>
</evidence>
<dbReference type="Proteomes" id="UP000262802">
    <property type="component" value="Chromosome"/>
</dbReference>
<sequence>MKRTFLLPAVLLCGLMSACNSGSDQASSDAENPNTEAAASAGSTSGSGTTASAAKGVTRDSTSADGLADEAASGDKKTGIDPN</sequence>
<gene>
    <name evidence="3" type="ORF">D3Y59_02460</name>
</gene>
<evidence type="ECO:0000313" key="4">
    <source>
        <dbReference type="Proteomes" id="UP000262802"/>
    </source>
</evidence>
<feature type="chain" id="PRO_5017656518" description="Entericidin" evidence="2">
    <location>
        <begin position="27"/>
        <end position="83"/>
    </location>
</feature>
<feature type="compositionally biased region" description="Low complexity" evidence="1">
    <location>
        <begin position="37"/>
        <end position="54"/>
    </location>
</feature>